<dbReference type="PANTHER" id="PTHR33223">
    <property type="entry name" value="CCHC-TYPE DOMAIN-CONTAINING PROTEIN"/>
    <property type="match status" value="1"/>
</dbReference>
<comment type="caution">
    <text evidence="3">The sequence shown here is derived from an EMBL/GenBank/DDBJ whole genome shotgun (WGS) entry which is preliminary data.</text>
</comment>
<evidence type="ECO:0000313" key="3">
    <source>
        <dbReference type="EMBL" id="KAK4706533.1"/>
    </source>
</evidence>
<feature type="region of interest" description="Disordered" evidence="1">
    <location>
        <begin position="314"/>
        <end position="335"/>
    </location>
</feature>
<proteinExistence type="predicted"/>
<name>A0AAV9K008_9SOLN</name>
<gene>
    <name evidence="3" type="ORF">R3W88_033913</name>
</gene>
<reference evidence="3 4" key="1">
    <citation type="submission" date="2023-10" db="EMBL/GenBank/DDBJ databases">
        <title>Genome-Wide Identification Analysis in wild type Solanum Pinnatisectum Reveals Some Genes Defensing Phytophthora Infestans.</title>
        <authorList>
            <person name="Sun C."/>
        </authorList>
    </citation>
    <scope>NUCLEOTIDE SEQUENCE [LARGE SCALE GENOMIC DNA]</scope>
    <source>
        <strain evidence="3">LQN</strain>
        <tissue evidence="3">Leaf</tissue>
    </source>
</reference>
<dbReference type="InterPro" id="IPR005162">
    <property type="entry name" value="Retrotrans_gag_dom"/>
</dbReference>
<dbReference type="PANTHER" id="PTHR33223:SF11">
    <property type="entry name" value="ELEMENT PROTEIN, PUTATIVE-RELATED"/>
    <property type="match status" value="1"/>
</dbReference>
<evidence type="ECO:0000259" key="2">
    <source>
        <dbReference type="Pfam" id="PF03732"/>
    </source>
</evidence>
<accession>A0AAV9K008</accession>
<dbReference type="AlphaFoldDB" id="A0AAV9K008"/>
<organism evidence="3 4">
    <name type="scientific">Solanum pinnatisectum</name>
    <name type="common">tansyleaf nightshade</name>
    <dbReference type="NCBI Taxonomy" id="50273"/>
    <lineage>
        <taxon>Eukaryota</taxon>
        <taxon>Viridiplantae</taxon>
        <taxon>Streptophyta</taxon>
        <taxon>Embryophyta</taxon>
        <taxon>Tracheophyta</taxon>
        <taxon>Spermatophyta</taxon>
        <taxon>Magnoliopsida</taxon>
        <taxon>eudicotyledons</taxon>
        <taxon>Gunneridae</taxon>
        <taxon>Pentapetalae</taxon>
        <taxon>asterids</taxon>
        <taxon>lamiids</taxon>
        <taxon>Solanales</taxon>
        <taxon>Solanaceae</taxon>
        <taxon>Solanoideae</taxon>
        <taxon>Solaneae</taxon>
        <taxon>Solanum</taxon>
    </lineage>
</organism>
<feature type="domain" description="Retrotransposon gag" evidence="2">
    <location>
        <begin position="46"/>
        <end position="135"/>
    </location>
</feature>
<dbReference type="Pfam" id="PF03732">
    <property type="entry name" value="Retrotrans_gag"/>
    <property type="match status" value="1"/>
</dbReference>
<keyword evidence="4" id="KW-1185">Reference proteome</keyword>
<evidence type="ECO:0000313" key="4">
    <source>
        <dbReference type="Proteomes" id="UP001311915"/>
    </source>
</evidence>
<sequence length="335" mass="38010">MLQLLQLKGLFSGLAHEDPHEHLLNFVDVCGSFSFKNISQKSIRLRLFPFSLMGKACKWLAELPRESITSWEEVVTAFQVRFFPPSKMMSLRDTIQSFKRLKGEPLQETWLRFKKLVLQCPTHDLSDNVLLQYFYWSLDSVNKGIADQLSPGGLMQQPYAVAAQLLDDMTTINRTWYAREDQRYQNMAKIMTQLDILSKNVTGAGARNVNAMGVGCANLQEIKFETLYNEEVNYLANQGGGYHRYVPPHEHQKPKDSEGGSFEDMLSHILNKVEGLDKMLKGMKEDISTLSQTVTSHSVSIKQLETQMGHISSYLNPRQQGGLPSETMANPKSEV</sequence>
<evidence type="ECO:0000256" key="1">
    <source>
        <dbReference type="SAM" id="MobiDB-lite"/>
    </source>
</evidence>
<protein>
    <recommendedName>
        <fullName evidence="2">Retrotransposon gag domain-containing protein</fullName>
    </recommendedName>
</protein>
<dbReference type="EMBL" id="JAWPEI010000072">
    <property type="protein sequence ID" value="KAK4706533.1"/>
    <property type="molecule type" value="Genomic_DNA"/>
</dbReference>
<dbReference type="Proteomes" id="UP001311915">
    <property type="component" value="Unassembled WGS sequence"/>
</dbReference>